<evidence type="ECO:0000313" key="7">
    <source>
        <dbReference type="Proteomes" id="UP000218366"/>
    </source>
</evidence>
<dbReference type="OrthoDB" id="9774900at2"/>
<dbReference type="SUPFAM" id="SSF55486">
    <property type="entry name" value="Metalloproteases ('zincins'), catalytic domain"/>
    <property type="match status" value="1"/>
</dbReference>
<proteinExistence type="predicted"/>
<accession>A0A2A4B2J1</accession>
<dbReference type="GO" id="GO:0008237">
    <property type="term" value="F:metallopeptidase activity"/>
    <property type="evidence" value="ECO:0007669"/>
    <property type="project" value="UniProtKB-KW"/>
</dbReference>
<dbReference type="EMBL" id="NWMW01000002">
    <property type="protein sequence ID" value="PCD02661.1"/>
    <property type="molecule type" value="Genomic_DNA"/>
</dbReference>
<evidence type="ECO:0000256" key="3">
    <source>
        <dbReference type="ARBA" id="ARBA00022989"/>
    </source>
</evidence>
<comment type="subcellular location">
    <subcellularLocation>
        <location evidence="1">Membrane</location>
        <topology evidence="1">Single-pass membrane protein</topology>
    </subcellularLocation>
</comment>
<feature type="transmembrane region" description="Helical" evidence="5">
    <location>
        <begin position="34"/>
        <end position="55"/>
    </location>
</feature>
<dbReference type="InterPro" id="IPR007343">
    <property type="entry name" value="Uncharacterised_pept_Zn_put"/>
</dbReference>
<dbReference type="PANTHER" id="PTHR30168:SF0">
    <property type="entry name" value="INNER MEMBRANE PROTEIN"/>
    <property type="match status" value="1"/>
</dbReference>
<gene>
    <name evidence="6" type="ORF">COC42_14825</name>
</gene>
<evidence type="ECO:0000313" key="6">
    <source>
        <dbReference type="EMBL" id="PCD02661.1"/>
    </source>
</evidence>
<dbReference type="GO" id="GO:0016020">
    <property type="term" value="C:membrane"/>
    <property type="evidence" value="ECO:0007669"/>
    <property type="project" value="UniProtKB-SubCell"/>
</dbReference>
<name>A0A2A4B2J1_9SPHN</name>
<keyword evidence="6" id="KW-0378">Hydrolase</keyword>
<keyword evidence="2 5" id="KW-0812">Transmembrane</keyword>
<comment type="caution">
    <text evidence="6">The sequence shown here is derived from an EMBL/GenBank/DDBJ whole genome shotgun (WGS) entry which is preliminary data.</text>
</comment>
<protein>
    <submittedName>
        <fullName evidence="6">Zinc metalloprotease</fullName>
    </submittedName>
</protein>
<keyword evidence="6" id="KW-0645">Protease</keyword>
<keyword evidence="4 5" id="KW-0472">Membrane</keyword>
<evidence type="ECO:0000256" key="1">
    <source>
        <dbReference type="ARBA" id="ARBA00004167"/>
    </source>
</evidence>
<dbReference type="Proteomes" id="UP000218366">
    <property type="component" value="Unassembled WGS sequence"/>
</dbReference>
<reference evidence="6 7" key="1">
    <citation type="submission" date="2017-09" db="EMBL/GenBank/DDBJ databases">
        <title>Sphingomonas spermidinifaciens 9NM-10, whole genome shotgun sequence.</title>
        <authorList>
            <person name="Feng G."/>
            <person name="Zhu H."/>
        </authorList>
    </citation>
    <scope>NUCLEOTIDE SEQUENCE [LARGE SCALE GENOMIC DNA]</scope>
    <source>
        <strain evidence="6 7">9NM-10</strain>
    </source>
</reference>
<dbReference type="GO" id="GO:0006508">
    <property type="term" value="P:proteolysis"/>
    <property type="evidence" value="ECO:0007669"/>
    <property type="project" value="UniProtKB-KW"/>
</dbReference>
<organism evidence="6 7">
    <name type="scientific">Sphingomonas spermidinifaciens</name>
    <dbReference type="NCBI Taxonomy" id="1141889"/>
    <lineage>
        <taxon>Bacteria</taxon>
        <taxon>Pseudomonadati</taxon>
        <taxon>Pseudomonadota</taxon>
        <taxon>Alphaproteobacteria</taxon>
        <taxon>Sphingomonadales</taxon>
        <taxon>Sphingomonadaceae</taxon>
        <taxon>Sphingomonas</taxon>
    </lineage>
</organism>
<evidence type="ECO:0000256" key="5">
    <source>
        <dbReference type="SAM" id="Phobius"/>
    </source>
</evidence>
<keyword evidence="7" id="KW-1185">Reference proteome</keyword>
<keyword evidence="6" id="KW-0482">Metalloprotease</keyword>
<sequence>MRLDDFDPSDNVRDLGSGGGGGGGFPLLGLLPLFLGRGMGCGGIGLLLVVGFIFLSMGGLGGLTGGGQAPTTREGAPTSGAGVCNTAERRFTCQVLASTEQTWGALFRQQGQTYREPTLNFYQRGVSSGCGSATSAAGPFYCPPDQGIYLDTSFFDELQNRFGAAGDFAQAYVIAHEVGHHIQNLTGEAQRVTQAQRTLPEAQGNALSVRLELQADCYAGVWAAQNRNRLEPGDIEEGLRAANAIGDDTLQRQSGGTVVPDSFTHGSSAQRVKWLRVGLQTGNPAACDTFNQPI</sequence>
<dbReference type="PANTHER" id="PTHR30168">
    <property type="entry name" value="PUTATIVE MEMBRANE PROTEIN YPFJ"/>
    <property type="match status" value="1"/>
</dbReference>
<keyword evidence="3 5" id="KW-1133">Transmembrane helix</keyword>
<evidence type="ECO:0000256" key="2">
    <source>
        <dbReference type="ARBA" id="ARBA00022692"/>
    </source>
</evidence>
<evidence type="ECO:0000256" key="4">
    <source>
        <dbReference type="ARBA" id="ARBA00023136"/>
    </source>
</evidence>
<dbReference type="Pfam" id="PF04228">
    <property type="entry name" value="Zn_peptidase"/>
    <property type="match status" value="1"/>
</dbReference>
<dbReference type="RefSeq" id="WP_096344037.1">
    <property type="nucleotide sequence ID" value="NZ_NWMW01000002.1"/>
</dbReference>
<dbReference type="AlphaFoldDB" id="A0A2A4B2J1"/>